<name>A0A173SBE2_ANAHA</name>
<dbReference type="Proteomes" id="UP000095553">
    <property type="component" value="Unassembled WGS sequence"/>
</dbReference>
<dbReference type="InterPro" id="IPR018925">
    <property type="entry name" value="XtmA-like_N"/>
</dbReference>
<dbReference type="EMBL" id="CYXY01000005">
    <property type="protein sequence ID" value="CUM87560.1"/>
    <property type="molecule type" value="Genomic_DNA"/>
</dbReference>
<evidence type="ECO:0000313" key="3">
    <source>
        <dbReference type="EMBL" id="CUM87560.1"/>
    </source>
</evidence>
<feature type="domain" description="PBSX phage terminase small subunit-like N-terminal" evidence="2">
    <location>
        <begin position="1"/>
        <end position="51"/>
    </location>
</feature>
<evidence type="ECO:0000259" key="2">
    <source>
        <dbReference type="Pfam" id="PF10668"/>
    </source>
</evidence>
<dbReference type="AlphaFoldDB" id="A0A173SBE2"/>
<dbReference type="RefSeq" id="WP_055072587.1">
    <property type="nucleotide sequence ID" value="NZ_CYXY01000005.1"/>
</dbReference>
<evidence type="ECO:0000256" key="1">
    <source>
        <dbReference type="SAM" id="MobiDB-lite"/>
    </source>
</evidence>
<feature type="region of interest" description="Disordered" evidence="1">
    <location>
        <begin position="44"/>
        <end position="81"/>
    </location>
</feature>
<feature type="compositionally biased region" description="Basic and acidic residues" evidence="1">
    <location>
        <begin position="1"/>
        <end position="17"/>
    </location>
</feature>
<sequence length="234" mass="27099">MGRPRHPERDKSKERYIQSKGKLTTKELAELAGVTPQRIRKWKSEDKWDTAIAPRKKGGQKGNKNAAGKTPAKNGNKNAEKHGIYSRVDLDRITGEEEALIENAKHYDIAQKINEEYSKLIVKESRLQKMLDEIIEETKKEPDKTYIDSVTTMEGDQTLEIRNSSSAFERMKKIEEQLIRVHRSIIKLLDTMKAHEMEALKLQLDKKKNELQRMKLTGEVSIEPEPEEYEIIDE</sequence>
<proteinExistence type="predicted"/>
<dbReference type="Pfam" id="PF10668">
    <property type="entry name" value="Phage_terminase"/>
    <property type="match status" value="1"/>
</dbReference>
<evidence type="ECO:0000313" key="4">
    <source>
        <dbReference type="Proteomes" id="UP000095553"/>
    </source>
</evidence>
<accession>A0A173SBE2</accession>
<gene>
    <name evidence="3" type="ORF">ERS852571_01104</name>
</gene>
<feature type="region of interest" description="Disordered" evidence="1">
    <location>
        <begin position="1"/>
        <end position="22"/>
    </location>
</feature>
<organism evidence="3 4">
    <name type="scientific">Anaerostipes hadrus</name>
    <dbReference type="NCBI Taxonomy" id="649756"/>
    <lineage>
        <taxon>Bacteria</taxon>
        <taxon>Bacillati</taxon>
        <taxon>Bacillota</taxon>
        <taxon>Clostridia</taxon>
        <taxon>Lachnospirales</taxon>
        <taxon>Lachnospiraceae</taxon>
        <taxon>Anaerostipes</taxon>
    </lineage>
</organism>
<reference evidence="3 4" key="1">
    <citation type="submission" date="2015-09" db="EMBL/GenBank/DDBJ databases">
        <authorList>
            <consortium name="Pathogen Informatics"/>
        </authorList>
    </citation>
    <scope>NUCLEOTIDE SEQUENCE [LARGE SCALE GENOMIC DNA]</scope>
    <source>
        <strain evidence="3 4">2789STDY5834959</strain>
    </source>
</reference>
<protein>
    <submittedName>
        <fullName evidence="3">Phage terminase small subunit</fullName>
    </submittedName>
</protein>